<accession>A0A1I4WUS8</accession>
<dbReference type="GO" id="GO:0005524">
    <property type="term" value="F:ATP binding"/>
    <property type="evidence" value="ECO:0007669"/>
    <property type="project" value="UniProtKB-KW"/>
</dbReference>
<evidence type="ECO:0000256" key="2">
    <source>
        <dbReference type="ARBA" id="ARBA00022840"/>
    </source>
</evidence>
<dbReference type="Gene3D" id="3.30.200.20">
    <property type="entry name" value="Phosphorylase Kinase, domain 1"/>
    <property type="match status" value="1"/>
</dbReference>
<dbReference type="RefSeq" id="WP_092003497.1">
    <property type="nucleotide sequence ID" value="NZ_FOUR01000005.1"/>
</dbReference>
<gene>
    <name evidence="4" type="ORF">SAMN04487961_2337</name>
</gene>
<evidence type="ECO:0000313" key="4">
    <source>
        <dbReference type="EMBL" id="SFN17564.1"/>
    </source>
</evidence>
<dbReference type="Gene3D" id="3.90.1200.10">
    <property type="match status" value="1"/>
</dbReference>
<keyword evidence="2" id="KW-0067">ATP-binding</keyword>
<proteinExistence type="predicted"/>
<evidence type="ECO:0000313" key="5">
    <source>
        <dbReference type="Proteomes" id="UP000199339"/>
    </source>
</evidence>
<dbReference type="PANTHER" id="PTHR33540:SF1">
    <property type="entry name" value="N-ACETYLMURAMATE_N-ACETYLGLUCOSAMINE KINASE"/>
    <property type="match status" value="1"/>
</dbReference>
<name>A0A1I4WUS8_9GAMM</name>
<dbReference type="SUPFAM" id="SSF56112">
    <property type="entry name" value="Protein kinase-like (PK-like)"/>
    <property type="match status" value="1"/>
</dbReference>
<dbReference type="InterPro" id="IPR011009">
    <property type="entry name" value="Kinase-like_dom_sf"/>
</dbReference>
<dbReference type="PANTHER" id="PTHR33540">
    <property type="entry name" value="TRNA THREONYLCARBAMOYLADENOSINE BIOSYNTHESIS PROTEIN TSAE"/>
    <property type="match status" value="1"/>
</dbReference>
<organism evidence="4 5">
    <name type="scientific">Marinobacter pelagius</name>
    <dbReference type="NCBI Taxonomy" id="379482"/>
    <lineage>
        <taxon>Bacteria</taxon>
        <taxon>Pseudomonadati</taxon>
        <taxon>Pseudomonadota</taxon>
        <taxon>Gammaproteobacteria</taxon>
        <taxon>Pseudomonadales</taxon>
        <taxon>Marinobacteraceae</taxon>
        <taxon>Marinobacter</taxon>
    </lineage>
</organism>
<evidence type="ECO:0000259" key="3">
    <source>
        <dbReference type="Pfam" id="PF01636"/>
    </source>
</evidence>
<dbReference type="OrthoDB" id="9809275at2"/>
<feature type="domain" description="Aminoglycoside phosphotransferase" evidence="3">
    <location>
        <begin position="23"/>
        <end position="261"/>
    </location>
</feature>
<dbReference type="AlphaFoldDB" id="A0A1I4WUS8"/>
<dbReference type="InterPro" id="IPR002575">
    <property type="entry name" value="Aminoglycoside_PTrfase"/>
</dbReference>
<keyword evidence="1" id="KW-0547">Nucleotide-binding</keyword>
<reference evidence="5" key="1">
    <citation type="submission" date="2016-10" db="EMBL/GenBank/DDBJ databases">
        <authorList>
            <person name="Varghese N."/>
            <person name="Submissions S."/>
        </authorList>
    </citation>
    <scope>NUCLEOTIDE SEQUENCE [LARGE SCALE GENOMIC DNA]</scope>
    <source>
        <strain evidence="5">CGMCC 1.6775</strain>
    </source>
</reference>
<evidence type="ECO:0000256" key="1">
    <source>
        <dbReference type="ARBA" id="ARBA00022741"/>
    </source>
</evidence>
<keyword evidence="5" id="KW-1185">Reference proteome</keyword>
<dbReference type="Proteomes" id="UP000199339">
    <property type="component" value="Unassembled WGS sequence"/>
</dbReference>
<sequence length="348" mass="39954">MDTRQQSLTRWVRQFSGFEHAEAEPVSGDASFRRYFRVWRRQQNGEQTPFIIMDAPPEHEDCVPFLAIARHWHRHGVAVPAIEAEDLEQGFLLLEDFGDQLMLAGLTEDNAEALYREALDELVAIQQLPSPPDYPLPPYDTALLDREMALFPDWLLERHLGMELDNGARCLLDTTFAFLRESALAQPEVTVHRDYHSRNLLIRPGTGRPGVIDFQDAVRGPVTYDAVSLLKDCYVSWPEEHVSRWLETFRQATLEKGLHHADPDTFRQWFELMGMQRHLKAAGIFARLAIRDGKQGYLGDIPRTVNYLIRASARQPALRHFHEWLTDTVMPLIEEKIGPAPALEETPL</sequence>
<protein>
    <recommendedName>
        <fullName evidence="3">Aminoglycoside phosphotransferase domain-containing protein</fullName>
    </recommendedName>
</protein>
<dbReference type="Pfam" id="PF01636">
    <property type="entry name" value="APH"/>
    <property type="match status" value="1"/>
</dbReference>
<dbReference type="EMBL" id="FOUR01000005">
    <property type="protein sequence ID" value="SFN17564.1"/>
    <property type="molecule type" value="Genomic_DNA"/>
</dbReference>